<proteinExistence type="predicted"/>
<dbReference type="Proteomes" id="UP000245539">
    <property type="component" value="Unassembled WGS sequence"/>
</dbReference>
<dbReference type="OrthoDB" id="5563826at2"/>
<dbReference type="Gene3D" id="3.40.50.150">
    <property type="entry name" value="Vaccinia Virus protein VP39"/>
    <property type="match status" value="1"/>
</dbReference>
<sequence>MKPYSGACDQNRDPILSVLEQLLSDASTVLEVGTGTGQHAVYFAEKLPHLTWQCSDQVQYHEGIQAWLDEAELSNVLPPIALNVSEDKWPETRYDALYSANVMHIMHWENVVDLFVSGAKCIKENGLMICYGPFNYDGQYTSQSNANFDQSLKMRDPDSGIRNFEDLQKLANENGLKFLHDIEMPANNRTLVWRRAASTT</sequence>
<reference evidence="1 2" key="1">
    <citation type="submission" date="2018-05" db="EMBL/GenBank/DDBJ databases">
        <title>Leucothrix arctica sp. nov., isolated from Arctic seawater.</title>
        <authorList>
            <person name="Choi A."/>
            <person name="Baek K."/>
        </authorList>
    </citation>
    <scope>NUCLEOTIDE SEQUENCE [LARGE SCALE GENOMIC DNA]</scope>
    <source>
        <strain evidence="1 2">JCM 18388</strain>
    </source>
</reference>
<dbReference type="AlphaFoldDB" id="A0A317CF25"/>
<keyword evidence="1" id="KW-0808">Transferase</keyword>
<evidence type="ECO:0000313" key="2">
    <source>
        <dbReference type="Proteomes" id="UP000245539"/>
    </source>
</evidence>
<dbReference type="PANTHER" id="PTHR20974">
    <property type="entry name" value="UPF0585 PROTEIN CG18661"/>
    <property type="match status" value="1"/>
</dbReference>
<dbReference type="SUPFAM" id="SSF53335">
    <property type="entry name" value="S-adenosyl-L-methionine-dependent methyltransferases"/>
    <property type="match status" value="1"/>
</dbReference>
<comment type="caution">
    <text evidence="1">The sequence shown here is derived from an EMBL/GenBank/DDBJ whole genome shotgun (WGS) entry which is preliminary data.</text>
</comment>
<dbReference type="PANTHER" id="PTHR20974:SF0">
    <property type="entry name" value="UPF0585 PROTEIN CG18661"/>
    <property type="match status" value="1"/>
</dbReference>
<organism evidence="1 2">
    <name type="scientific">Leucothrix pacifica</name>
    <dbReference type="NCBI Taxonomy" id="1247513"/>
    <lineage>
        <taxon>Bacteria</taxon>
        <taxon>Pseudomonadati</taxon>
        <taxon>Pseudomonadota</taxon>
        <taxon>Gammaproteobacteria</taxon>
        <taxon>Thiotrichales</taxon>
        <taxon>Thiotrichaceae</taxon>
        <taxon>Leucothrix</taxon>
    </lineage>
</organism>
<protein>
    <submittedName>
        <fullName evidence="1">Methylase</fullName>
    </submittedName>
</protein>
<dbReference type="RefSeq" id="WP_109837636.1">
    <property type="nucleotide sequence ID" value="NZ_QGKM01000027.1"/>
</dbReference>
<accession>A0A317CF25</accession>
<dbReference type="GO" id="GO:0008168">
    <property type="term" value="F:methyltransferase activity"/>
    <property type="evidence" value="ECO:0007669"/>
    <property type="project" value="UniProtKB-KW"/>
</dbReference>
<dbReference type="GO" id="GO:0032259">
    <property type="term" value="P:methylation"/>
    <property type="evidence" value="ECO:0007669"/>
    <property type="project" value="UniProtKB-KW"/>
</dbReference>
<evidence type="ECO:0000313" key="1">
    <source>
        <dbReference type="EMBL" id="PWQ97178.1"/>
    </source>
</evidence>
<dbReference type="Pfam" id="PF06080">
    <property type="entry name" value="DUF938"/>
    <property type="match status" value="1"/>
</dbReference>
<dbReference type="InterPro" id="IPR029063">
    <property type="entry name" value="SAM-dependent_MTases_sf"/>
</dbReference>
<keyword evidence="2" id="KW-1185">Reference proteome</keyword>
<name>A0A317CF25_9GAMM</name>
<dbReference type="InterPro" id="IPR010342">
    <property type="entry name" value="DUF938"/>
</dbReference>
<dbReference type="EMBL" id="QGKM01000027">
    <property type="protein sequence ID" value="PWQ97178.1"/>
    <property type="molecule type" value="Genomic_DNA"/>
</dbReference>
<keyword evidence="1" id="KW-0489">Methyltransferase</keyword>
<gene>
    <name evidence="1" type="ORF">DKW60_10615</name>
</gene>